<dbReference type="PANTHER" id="PTHR42709">
    <property type="entry name" value="ALKALINE PHOSPHATASE LIKE PROTEIN"/>
    <property type="match status" value="1"/>
</dbReference>
<dbReference type="InterPro" id="IPR032816">
    <property type="entry name" value="VTT_dom"/>
</dbReference>
<keyword evidence="1" id="KW-0812">Transmembrane</keyword>
<dbReference type="Pfam" id="PF09335">
    <property type="entry name" value="VTT_dom"/>
    <property type="match status" value="1"/>
</dbReference>
<feature type="transmembrane region" description="Helical" evidence="1">
    <location>
        <begin position="40"/>
        <end position="63"/>
    </location>
</feature>
<sequence>MTSLTALFLLAFSAATLLPGGSEAALVAMASLSEHTTLTLLLVASAGNILGSVLNYGLGRLALHYQDRKWFPATPAALNKARGWFTRWGQWAVLLAWVPIIGDPITVAAGVMRMNFALFLLLVTISKTLRYMAVMGLVGAFF</sequence>
<evidence type="ECO:0000256" key="2">
    <source>
        <dbReference type="SAM" id="SignalP"/>
    </source>
</evidence>
<dbReference type="PANTHER" id="PTHR42709:SF4">
    <property type="entry name" value="INNER MEMBRANE PROTEIN YQAA"/>
    <property type="match status" value="1"/>
</dbReference>
<keyword evidence="5" id="KW-1185">Reference proteome</keyword>
<keyword evidence="1" id="KW-1133">Transmembrane helix</keyword>
<dbReference type="RefSeq" id="WP_118942964.1">
    <property type="nucleotide sequence ID" value="NZ_CP032125.1"/>
</dbReference>
<reference evidence="4 5" key="1">
    <citation type="submission" date="2018-09" db="EMBL/GenBank/DDBJ databases">
        <title>Profundibacter amoris BAR1 gen. nov., sp. nov., a new member of the Roseobacter clade isolated at Lokis Castle Vent Field on the Arctic Mid-Oceanic Ridge.</title>
        <authorList>
            <person name="Le Moine Bauer S."/>
            <person name="Sjoeberg A.G."/>
            <person name="L'Haridon S."/>
            <person name="Stokke R."/>
            <person name="Roalkvam I."/>
            <person name="Steen I.H."/>
            <person name="Dahle H."/>
        </authorList>
    </citation>
    <scope>NUCLEOTIDE SEQUENCE [LARGE SCALE GENOMIC DNA]</scope>
    <source>
        <strain evidence="4 5">BAR1</strain>
    </source>
</reference>
<gene>
    <name evidence="4" type="ORF">BAR1_10430</name>
</gene>
<name>A0A347UHI0_9RHOB</name>
<dbReference type="EMBL" id="CP032125">
    <property type="protein sequence ID" value="AXX98308.1"/>
    <property type="molecule type" value="Genomic_DNA"/>
</dbReference>
<dbReference type="InterPro" id="IPR051311">
    <property type="entry name" value="DedA_domain"/>
</dbReference>
<feature type="signal peptide" evidence="2">
    <location>
        <begin position="1"/>
        <end position="24"/>
    </location>
</feature>
<keyword evidence="2" id="KW-0732">Signal</keyword>
<evidence type="ECO:0000313" key="5">
    <source>
        <dbReference type="Proteomes" id="UP000261704"/>
    </source>
</evidence>
<evidence type="ECO:0000313" key="4">
    <source>
        <dbReference type="EMBL" id="AXX98308.1"/>
    </source>
</evidence>
<protein>
    <submittedName>
        <fullName evidence="4">DedA family protein</fullName>
    </submittedName>
</protein>
<evidence type="ECO:0000256" key="1">
    <source>
        <dbReference type="SAM" id="Phobius"/>
    </source>
</evidence>
<organism evidence="4 5">
    <name type="scientific">Profundibacter amoris</name>
    <dbReference type="NCBI Taxonomy" id="2171755"/>
    <lineage>
        <taxon>Bacteria</taxon>
        <taxon>Pseudomonadati</taxon>
        <taxon>Pseudomonadota</taxon>
        <taxon>Alphaproteobacteria</taxon>
        <taxon>Rhodobacterales</taxon>
        <taxon>Paracoccaceae</taxon>
        <taxon>Profundibacter</taxon>
    </lineage>
</organism>
<dbReference type="OrthoDB" id="9814483at2"/>
<keyword evidence="1" id="KW-0472">Membrane</keyword>
<feature type="domain" description="VTT" evidence="3">
    <location>
        <begin position="25"/>
        <end position="135"/>
    </location>
</feature>
<proteinExistence type="predicted"/>
<feature type="chain" id="PRO_5016641325" evidence="2">
    <location>
        <begin position="25"/>
        <end position="142"/>
    </location>
</feature>
<dbReference type="AlphaFoldDB" id="A0A347UHI0"/>
<evidence type="ECO:0000259" key="3">
    <source>
        <dbReference type="Pfam" id="PF09335"/>
    </source>
</evidence>
<dbReference type="KEGG" id="pamo:BAR1_10430"/>
<dbReference type="Proteomes" id="UP000261704">
    <property type="component" value="Chromosome"/>
</dbReference>
<accession>A0A347UHI0</accession>